<dbReference type="CDD" id="cd00063">
    <property type="entry name" value="FN3"/>
    <property type="match status" value="3"/>
</dbReference>
<dbReference type="Proteomes" id="UP000504606">
    <property type="component" value="Unplaced"/>
</dbReference>
<evidence type="ECO:0000256" key="3">
    <source>
        <dbReference type="ARBA" id="ARBA00022475"/>
    </source>
</evidence>
<dbReference type="InterPro" id="IPR013106">
    <property type="entry name" value="Ig_V-set"/>
</dbReference>
<dbReference type="PROSITE" id="PS50853">
    <property type="entry name" value="FN3"/>
    <property type="match status" value="3"/>
</dbReference>
<proteinExistence type="predicted"/>
<dbReference type="InterPro" id="IPR013098">
    <property type="entry name" value="Ig_I-set"/>
</dbReference>
<feature type="compositionally biased region" description="Low complexity" evidence="12">
    <location>
        <begin position="1098"/>
        <end position="1130"/>
    </location>
</feature>
<dbReference type="GO" id="GO:0005886">
    <property type="term" value="C:plasma membrane"/>
    <property type="evidence" value="ECO:0007669"/>
    <property type="project" value="UniProtKB-SubCell"/>
</dbReference>
<dbReference type="AlphaFoldDB" id="A0A9C6XRL6"/>
<dbReference type="GO" id="GO:0070593">
    <property type="term" value="P:dendrite self-avoidance"/>
    <property type="evidence" value="ECO:0007669"/>
    <property type="project" value="TreeGrafter"/>
</dbReference>
<dbReference type="RefSeq" id="XP_052128532.1">
    <property type="nucleotide sequence ID" value="XM_052272572.1"/>
</dbReference>
<keyword evidence="3" id="KW-1003">Cell membrane</keyword>
<keyword evidence="16" id="KW-1185">Reference proteome</keyword>
<dbReference type="GO" id="GO:0007411">
    <property type="term" value="P:axon guidance"/>
    <property type="evidence" value="ECO:0007669"/>
    <property type="project" value="TreeGrafter"/>
</dbReference>
<keyword evidence="6" id="KW-0677">Repeat</keyword>
<evidence type="ECO:0000256" key="9">
    <source>
        <dbReference type="ARBA" id="ARBA00023157"/>
    </source>
</evidence>
<dbReference type="InterPro" id="IPR013783">
    <property type="entry name" value="Ig-like_fold"/>
</dbReference>
<evidence type="ECO:0000256" key="10">
    <source>
        <dbReference type="ARBA" id="ARBA00023180"/>
    </source>
</evidence>
<dbReference type="GO" id="GO:0007156">
    <property type="term" value="P:homophilic cell adhesion via plasma membrane adhesion molecules"/>
    <property type="evidence" value="ECO:0007669"/>
    <property type="project" value="TreeGrafter"/>
</dbReference>
<sequence>MGSGPSPELAPPGEMPPPPAPGSSGGLRSPRILEHPADVVVRRNDPLTLNCKAEGRPEPSIEWWKDGERVSNAPHRVLLPSGSLFFLRVASGKKEPDSGVYWCAAKNEAGQATSRNATLLVAVLRDEFRTQPRDTRVAAGETALLECGPPKGQPEPTVIWKRNGQDLDVDNNRRYKIVEGGNLLIPSVSQSDEGKYKCIAQNVAGVRESLTANLDVHVKPYFIHPPSDVTALVGQSVELECASAGEPAPTMLWRREDGRMPIARAHILDNKALRIEHVTSEDVGTYICEAENDVGSDSAKVALTVHSPPYFTVRPSDVRVPLGSSVSFPCAAEGSPPPSVFWSREGSRLLMFPGSIHGDISVSAEGTLSMKSVSREDSGYFVCSALSVAGSATERALLEVLPLQQAPPPIIQLGPGNQTLPAQAVAVLPCQAAPPSGSEAFTQISWLKDGSPLSPSGSRIAMSSRGSLSVKNLQLSDSGEYTCKASSSAGQTTWSAWISVVDGLPEARRGPDPASLPTAPPKPIIVNATRNSLTVSWIDPNPGRYDRSHLVGYMLDFFTSENQSIGWVRAAKGIKAEVFTVTGLTSDSSYVFIVRAESDAGVSLPSPVSEPGHTLSANADILPPYEGAVARSHLSSSVVTLRDVQPISSTSLRLTWDIVGSANFIEGFYVRYRELPQTNDSFSDNIPEYDVVKIDNSGATSYTLNDFKKFTTYEIFLAPFYKSIDGQPSNFKVVSTLEDAPSAPPEHIHVGILNATTAFVRWTPPAADSHHGKIVGYKIQISSPLGKLLGQMTLNATNMSVLLNNLTIGAEYMTRVAAFTKAGLGPYSIGTPLVMDPSALHSFTPRSRPTNDTSSVVRETWFAILMGAMALLLASGFAGMVYMKRRQTAGKELGHLKVPVVNANDMAGLGLLSGKETLWIDRGWRAAAGKGVPVTPPLGSEYAEVDAACALSSFYRQPPLTTNCEQSDASDPTPYATTMLLNQLPGQRPDHLEGSTPSQDPYASGSLLYQRKSPLSPGAPSTIDGSYSDEVHVSYDRRLPHPHLHPLPHSHSQPPHWSDILPPPPEQPPPPPGPGCNTLSPQSSRRGPGPGLGPGHCSTTGRPGSSTSRSCGTSGSQSGSASASTSNGRTCSWQRSRCPQSHPQAANDGQSRYHSEPPQQRPPPVPRFTNEYDPQSGSAPSSEERACQSSLISLLPNNSAMAAESPCNALADYGSAADCLLSGCRSDYSSDHNSSNGRPQSMASDTCCSCSDSSCMYAEVGHNHNENDQR</sequence>
<dbReference type="OrthoDB" id="428111at2759"/>
<feature type="domain" description="Ig-like" evidence="14">
    <location>
        <begin position="408"/>
        <end position="499"/>
    </location>
</feature>
<evidence type="ECO:0000256" key="1">
    <source>
        <dbReference type="ARBA" id="ARBA00004167"/>
    </source>
</evidence>
<feature type="compositionally biased region" description="Polar residues" evidence="12">
    <location>
        <begin position="1131"/>
        <end position="1152"/>
    </location>
</feature>
<dbReference type="FunFam" id="2.60.40.10:FF:000008">
    <property type="entry name" value="roundabout homolog 2 isoform X2"/>
    <property type="match status" value="2"/>
</dbReference>
<evidence type="ECO:0000256" key="13">
    <source>
        <dbReference type="SAM" id="Phobius"/>
    </source>
</evidence>
<feature type="domain" description="Ig-like" evidence="14">
    <location>
        <begin position="126"/>
        <end position="215"/>
    </location>
</feature>
<keyword evidence="11" id="KW-0393">Immunoglobulin domain</keyword>
<dbReference type="SMART" id="SM00406">
    <property type="entry name" value="IGv"/>
    <property type="match status" value="3"/>
</dbReference>
<keyword evidence="7 13" id="KW-1133">Transmembrane helix</keyword>
<evidence type="ECO:0000313" key="16">
    <source>
        <dbReference type="Proteomes" id="UP000504606"/>
    </source>
</evidence>
<evidence type="ECO:0000256" key="7">
    <source>
        <dbReference type="ARBA" id="ARBA00022989"/>
    </source>
</evidence>
<feature type="compositionally biased region" description="Pro residues" evidence="12">
    <location>
        <begin position="1061"/>
        <end position="1074"/>
    </location>
</feature>
<evidence type="ECO:0000256" key="6">
    <source>
        <dbReference type="ARBA" id="ARBA00022737"/>
    </source>
</evidence>
<evidence type="ECO:0000313" key="17">
    <source>
        <dbReference type="RefSeq" id="XP_052128532.1"/>
    </source>
</evidence>
<protein>
    <submittedName>
        <fullName evidence="17">Roundabout homolog 2-like isoform X1</fullName>
    </submittedName>
</protein>
<dbReference type="PANTHER" id="PTHR10075:SF100">
    <property type="entry name" value="FASCICLIN-2"/>
    <property type="match status" value="1"/>
</dbReference>
<feature type="region of interest" description="Disordered" evidence="12">
    <location>
        <begin position="985"/>
        <end position="1027"/>
    </location>
</feature>
<dbReference type="FunFam" id="2.60.40.10:FF:000005">
    <property type="entry name" value="Neuronal cell adhesion molecule"/>
    <property type="match status" value="1"/>
</dbReference>
<feature type="domain" description="Ig-like" evidence="14">
    <location>
        <begin position="30"/>
        <end position="118"/>
    </location>
</feature>
<keyword evidence="8 13" id="KW-0472">Membrane</keyword>
<dbReference type="SUPFAM" id="SSF49265">
    <property type="entry name" value="Fibronectin type III"/>
    <property type="match status" value="2"/>
</dbReference>
<feature type="domain" description="Fibronectin type-III" evidence="15">
    <location>
        <begin position="519"/>
        <end position="617"/>
    </location>
</feature>
<dbReference type="Pfam" id="PF00041">
    <property type="entry name" value="fn3"/>
    <property type="match status" value="2"/>
</dbReference>
<evidence type="ECO:0000256" key="5">
    <source>
        <dbReference type="ARBA" id="ARBA00022729"/>
    </source>
</evidence>
<evidence type="ECO:0000256" key="2">
    <source>
        <dbReference type="ARBA" id="ARBA00004236"/>
    </source>
</evidence>
<dbReference type="InterPro" id="IPR003598">
    <property type="entry name" value="Ig_sub2"/>
</dbReference>
<evidence type="ECO:0000256" key="12">
    <source>
        <dbReference type="SAM" id="MobiDB-lite"/>
    </source>
</evidence>
<gene>
    <name evidence="17" type="primary">LOC113203744</name>
</gene>
<feature type="domain" description="Fibronectin type-III" evidence="15">
    <location>
        <begin position="637"/>
        <end position="739"/>
    </location>
</feature>
<dbReference type="FunFam" id="2.60.40.10:FF:001167">
    <property type="entry name" value="Roundabout 2, isoform B"/>
    <property type="match status" value="1"/>
</dbReference>
<dbReference type="InterPro" id="IPR036116">
    <property type="entry name" value="FN3_sf"/>
</dbReference>
<reference evidence="17" key="1">
    <citation type="submission" date="2025-08" db="UniProtKB">
        <authorList>
            <consortium name="RefSeq"/>
        </authorList>
    </citation>
    <scope>IDENTIFICATION</scope>
    <source>
        <tissue evidence="17">Whole organism</tissue>
    </source>
</reference>
<dbReference type="InterPro" id="IPR003961">
    <property type="entry name" value="FN3_dom"/>
</dbReference>
<feature type="domain" description="Fibronectin type-III" evidence="15">
    <location>
        <begin position="744"/>
        <end position="838"/>
    </location>
</feature>
<dbReference type="GO" id="GO:0030424">
    <property type="term" value="C:axon"/>
    <property type="evidence" value="ECO:0007669"/>
    <property type="project" value="TreeGrafter"/>
</dbReference>
<keyword evidence="10" id="KW-0325">Glycoprotein</keyword>
<evidence type="ECO:0000256" key="8">
    <source>
        <dbReference type="ARBA" id="ARBA00023136"/>
    </source>
</evidence>
<evidence type="ECO:0000259" key="14">
    <source>
        <dbReference type="PROSITE" id="PS50835"/>
    </source>
</evidence>
<feature type="transmembrane region" description="Helical" evidence="13">
    <location>
        <begin position="861"/>
        <end position="883"/>
    </location>
</feature>
<keyword evidence="5" id="KW-0732">Signal</keyword>
<feature type="compositionally biased region" description="Polar residues" evidence="12">
    <location>
        <begin position="1231"/>
        <end position="1243"/>
    </location>
</feature>
<feature type="compositionally biased region" description="Pro residues" evidence="12">
    <location>
        <begin position="8"/>
        <end position="21"/>
    </location>
</feature>
<evidence type="ECO:0000259" key="15">
    <source>
        <dbReference type="PROSITE" id="PS50853"/>
    </source>
</evidence>
<dbReference type="FunFam" id="2.60.40.10:FF:000930">
    <property type="entry name" value="immunoglobulin superfamily DCC subclass member 3"/>
    <property type="match status" value="1"/>
</dbReference>
<feature type="region of interest" description="Disordered" evidence="12">
    <location>
        <begin position="1"/>
        <end position="30"/>
    </location>
</feature>
<dbReference type="SMART" id="SM00408">
    <property type="entry name" value="IGc2"/>
    <property type="match status" value="5"/>
</dbReference>
<dbReference type="InterPro" id="IPR036179">
    <property type="entry name" value="Ig-like_dom_sf"/>
</dbReference>
<feature type="compositionally biased region" description="Polar residues" evidence="12">
    <location>
        <begin position="1172"/>
        <end position="1188"/>
    </location>
</feature>
<dbReference type="FunFam" id="2.60.40.10:FF:000026">
    <property type="entry name" value="roundabout homolog 2 isoform X1"/>
    <property type="match status" value="1"/>
</dbReference>
<name>A0A9C6XRL6_FRAOC</name>
<dbReference type="Pfam" id="PF07679">
    <property type="entry name" value="I-set"/>
    <property type="match status" value="3"/>
</dbReference>
<evidence type="ECO:0000256" key="4">
    <source>
        <dbReference type="ARBA" id="ARBA00022692"/>
    </source>
</evidence>
<dbReference type="GeneID" id="113203744"/>
<accession>A0A9C6XRL6</accession>
<evidence type="ECO:0000256" key="11">
    <source>
        <dbReference type="ARBA" id="ARBA00023319"/>
    </source>
</evidence>
<dbReference type="Gene3D" id="2.60.40.10">
    <property type="entry name" value="Immunoglobulins"/>
    <property type="match status" value="8"/>
</dbReference>
<dbReference type="InterPro" id="IPR003599">
    <property type="entry name" value="Ig_sub"/>
</dbReference>
<dbReference type="SMART" id="SM00409">
    <property type="entry name" value="IG"/>
    <property type="match status" value="5"/>
</dbReference>
<comment type="subcellular location">
    <subcellularLocation>
        <location evidence="2">Cell membrane</location>
    </subcellularLocation>
    <subcellularLocation>
        <location evidence="1">Membrane</location>
        <topology evidence="1">Single-pass membrane protein</topology>
    </subcellularLocation>
</comment>
<organism evidence="16 17">
    <name type="scientific">Frankliniella occidentalis</name>
    <name type="common">Western flower thrips</name>
    <name type="synonym">Euthrips occidentalis</name>
    <dbReference type="NCBI Taxonomy" id="133901"/>
    <lineage>
        <taxon>Eukaryota</taxon>
        <taxon>Metazoa</taxon>
        <taxon>Ecdysozoa</taxon>
        <taxon>Arthropoda</taxon>
        <taxon>Hexapoda</taxon>
        <taxon>Insecta</taxon>
        <taxon>Pterygota</taxon>
        <taxon>Neoptera</taxon>
        <taxon>Paraneoptera</taxon>
        <taxon>Thysanoptera</taxon>
        <taxon>Terebrantia</taxon>
        <taxon>Thripoidea</taxon>
        <taxon>Thripidae</taxon>
        <taxon>Frankliniella</taxon>
    </lineage>
</organism>
<feature type="domain" description="Ig-like" evidence="14">
    <location>
        <begin position="220"/>
        <end position="304"/>
    </location>
</feature>
<dbReference type="GO" id="GO:0098632">
    <property type="term" value="F:cell-cell adhesion mediator activity"/>
    <property type="evidence" value="ECO:0007669"/>
    <property type="project" value="TreeGrafter"/>
</dbReference>
<feature type="domain" description="Ig-like" evidence="14">
    <location>
        <begin position="309"/>
        <end position="399"/>
    </location>
</feature>
<feature type="region of interest" description="Disordered" evidence="12">
    <location>
        <begin position="1039"/>
        <end position="1188"/>
    </location>
</feature>
<dbReference type="PANTHER" id="PTHR10075">
    <property type="entry name" value="BASIGIN RELATED"/>
    <property type="match status" value="1"/>
</dbReference>
<keyword evidence="4 13" id="KW-0812">Transmembrane</keyword>
<dbReference type="PROSITE" id="PS50835">
    <property type="entry name" value="IG_LIKE"/>
    <property type="match status" value="5"/>
</dbReference>
<dbReference type="KEGG" id="foc:113203744"/>
<keyword evidence="9" id="KW-1015">Disulfide bond</keyword>
<dbReference type="InterPro" id="IPR007110">
    <property type="entry name" value="Ig-like_dom"/>
</dbReference>
<feature type="region of interest" description="Disordered" evidence="12">
    <location>
        <begin position="1227"/>
        <end position="1246"/>
    </location>
</feature>
<dbReference type="Pfam" id="PF13927">
    <property type="entry name" value="Ig_3"/>
    <property type="match status" value="2"/>
</dbReference>
<dbReference type="SMART" id="SM00060">
    <property type="entry name" value="FN3"/>
    <property type="match status" value="3"/>
</dbReference>
<dbReference type="SUPFAM" id="SSF48726">
    <property type="entry name" value="Immunoglobulin"/>
    <property type="match status" value="5"/>
</dbReference>